<accession>A0A433RQU7</accession>
<evidence type="ECO:0000259" key="4">
    <source>
        <dbReference type="Pfam" id="PF02550"/>
    </source>
</evidence>
<feature type="binding site" evidence="3">
    <location>
        <position position="381"/>
    </location>
    <ligand>
        <name>CoA</name>
        <dbReference type="ChEBI" id="CHEBI:57287"/>
    </ligand>
</feature>
<dbReference type="FunFam" id="3.40.1080.20:FF:000001">
    <property type="entry name" value="Acetyl-CoA hydrolase Ach1"/>
    <property type="match status" value="1"/>
</dbReference>
<sequence length="500" mass="54299">MTSTVEERLRFTGLQDKVMSADAAAALINNGDTLGLSGFTRAGDAKFVPHALVERAKGLEDFKVDVYTGASLGFDTDALMSDAGIVRKRLPFQVDRTMRGHINKGDVGFIDQHLSVTSEYLRQGAMKIDVAIIEATAITEDGYLIPTSSVGNSPIYVESADKVIIELNVAAPAELEGLHDIYVPEKQGERGPIPIMHANDRVGAKGIKLDMNKVVAIVVTEQEDSPSNIVPPDAETQQMANHLLDFFRKEIKEGRLTNTLAPLQSGIGSVANAVLAGMVDSEFEELEVYSEVLQDAVFELIDAGKVKSASCCSFTLSREKMDAVLPRIKEYADKLVLRPQDISNSPEVIRRLGLICMNTALEFDIYGNVNSTHVSGSKMMNGIGGSGDFARAGRLSIFVTKSVAKDGKISSIVPMVSHVDHTEHDVDVVVTEQGIADLRGLTPRERAALIIENCAHPMYKEALRNYFEEAKATVGGQTPHMLTKAFSFHNNLAEHGTMLP</sequence>
<feature type="domain" description="Acetyl-CoA hydrolase/transferase N-terminal" evidence="4">
    <location>
        <begin position="15"/>
        <end position="218"/>
    </location>
</feature>
<dbReference type="AlphaFoldDB" id="A0A433RQU7"/>
<protein>
    <submittedName>
        <fullName evidence="6">Acetyl-CoA hydrolase</fullName>
    </submittedName>
</protein>
<evidence type="ECO:0000256" key="1">
    <source>
        <dbReference type="ARBA" id="ARBA00009632"/>
    </source>
</evidence>
<dbReference type="InterPro" id="IPR003702">
    <property type="entry name" value="ActCoA_hydro_N"/>
</dbReference>
<dbReference type="OrthoDB" id="9801795at2"/>
<dbReference type="Gene3D" id="3.40.1080.10">
    <property type="entry name" value="Glutaconate Coenzyme A-transferase"/>
    <property type="match status" value="1"/>
</dbReference>
<reference evidence="6 7" key="1">
    <citation type="submission" date="2014-11" db="EMBL/GenBank/DDBJ databases">
        <title>Genome sequence and analysis of novel Kurthia sp.</title>
        <authorList>
            <person name="Lawson J.N."/>
            <person name="Gonzalez J.E."/>
            <person name="Rinauldi L."/>
            <person name="Xuan Z."/>
            <person name="Firman A."/>
            <person name="Shaddox L."/>
            <person name="Trudeau A."/>
            <person name="Shah S."/>
            <person name="Reiman D."/>
        </authorList>
    </citation>
    <scope>NUCLEOTIDE SEQUENCE [LARGE SCALE GENOMIC DNA]</scope>
    <source>
        <strain evidence="6 7">3B1D</strain>
    </source>
</reference>
<feature type="binding site" evidence="3">
    <location>
        <position position="385"/>
    </location>
    <ligand>
        <name>CoA</name>
        <dbReference type="ChEBI" id="CHEBI:57287"/>
    </ligand>
</feature>
<dbReference type="RefSeq" id="WP_126991409.1">
    <property type="nucleotide sequence ID" value="NZ_JTFC01000039.1"/>
</dbReference>
<evidence type="ECO:0000256" key="3">
    <source>
        <dbReference type="PIRSR" id="PIRSR617821-2"/>
    </source>
</evidence>
<evidence type="ECO:0000256" key="2">
    <source>
        <dbReference type="PIRSR" id="PIRSR617821-1"/>
    </source>
</evidence>
<dbReference type="Gene3D" id="3.40.1080.20">
    <property type="entry name" value="Acetyl-CoA hydrolase/transferase C-terminal domain"/>
    <property type="match status" value="1"/>
</dbReference>
<dbReference type="GO" id="GO:0006083">
    <property type="term" value="P:acetate metabolic process"/>
    <property type="evidence" value="ECO:0007669"/>
    <property type="project" value="InterPro"/>
</dbReference>
<dbReference type="GO" id="GO:0003986">
    <property type="term" value="F:acetyl-CoA hydrolase activity"/>
    <property type="evidence" value="ECO:0007669"/>
    <property type="project" value="TreeGrafter"/>
</dbReference>
<dbReference type="InterPro" id="IPR026888">
    <property type="entry name" value="AcetylCoA_hyd_C"/>
</dbReference>
<dbReference type="GO" id="GO:0008775">
    <property type="term" value="F:acetate CoA-transferase activity"/>
    <property type="evidence" value="ECO:0007669"/>
    <property type="project" value="InterPro"/>
</dbReference>
<dbReference type="Pfam" id="PF13336">
    <property type="entry name" value="AcetylCoA_hyd_C"/>
    <property type="match status" value="1"/>
</dbReference>
<dbReference type="FunFam" id="3.30.750.70:FF:000002">
    <property type="entry name" value="Acetyl-CoA hydrolase Ach1"/>
    <property type="match status" value="1"/>
</dbReference>
<dbReference type="GO" id="GO:0006084">
    <property type="term" value="P:acetyl-CoA metabolic process"/>
    <property type="evidence" value="ECO:0007669"/>
    <property type="project" value="InterPro"/>
</dbReference>
<evidence type="ECO:0000259" key="5">
    <source>
        <dbReference type="Pfam" id="PF13336"/>
    </source>
</evidence>
<dbReference type="Pfam" id="PF02550">
    <property type="entry name" value="AcetylCoA_hydro"/>
    <property type="match status" value="1"/>
</dbReference>
<feature type="binding site" evidence="3">
    <location>
        <begin position="266"/>
        <end position="270"/>
    </location>
    <ligand>
        <name>CoA</name>
        <dbReference type="ChEBI" id="CHEBI:57287"/>
    </ligand>
</feature>
<dbReference type="PANTHER" id="PTHR43609:SF1">
    <property type="entry name" value="ACETYL-COA HYDROLASE"/>
    <property type="match status" value="1"/>
</dbReference>
<dbReference type="InterPro" id="IPR017821">
    <property type="entry name" value="Succinate_CoA_transferase"/>
</dbReference>
<dbReference type="NCBIfam" id="TIGR03458">
    <property type="entry name" value="YgfH_subfam"/>
    <property type="match status" value="1"/>
</dbReference>
<proteinExistence type="inferred from homology"/>
<keyword evidence="7" id="KW-1185">Reference proteome</keyword>
<dbReference type="InterPro" id="IPR038460">
    <property type="entry name" value="AcetylCoA_hyd_C_sf"/>
</dbReference>
<organism evidence="6 7">
    <name type="scientific">Candidatus Kurthia intestinigallinarum</name>
    <dbReference type="NCBI Taxonomy" id="1562256"/>
    <lineage>
        <taxon>Bacteria</taxon>
        <taxon>Bacillati</taxon>
        <taxon>Bacillota</taxon>
        <taxon>Bacilli</taxon>
        <taxon>Bacillales</taxon>
        <taxon>Caryophanaceae</taxon>
        <taxon>Kurthia</taxon>
    </lineage>
</organism>
<dbReference type="InterPro" id="IPR037171">
    <property type="entry name" value="NagB/RpiA_transferase-like"/>
</dbReference>
<name>A0A433RQU7_9BACL</name>
<dbReference type="InterPro" id="IPR046433">
    <property type="entry name" value="ActCoA_hydro"/>
</dbReference>
<dbReference type="EMBL" id="JTFC01000039">
    <property type="protein sequence ID" value="RUS53155.1"/>
    <property type="molecule type" value="Genomic_DNA"/>
</dbReference>
<evidence type="ECO:0000313" key="6">
    <source>
        <dbReference type="EMBL" id="RUS53155.1"/>
    </source>
</evidence>
<evidence type="ECO:0000313" key="7">
    <source>
        <dbReference type="Proteomes" id="UP000288623"/>
    </source>
</evidence>
<comment type="similarity">
    <text evidence="1">Belongs to the acetyl-CoA hydrolase/transferase family.</text>
</comment>
<feature type="binding site" evidence="3">
    <location>
        <position position="405"/>
    </location>
    <ligand>
        <name>CoA</name>
        <dbReference type="ChEBI" id="CHEBI:57287"/>
    </ligand>
</feature>
<feature type="domain" description="Acetyl-CoA hydrolase/transferase C-terminal" evidence="5">
    <location>
        <begin position="332"/>
        <end position="466"/>
    </location>
</feature>
<dbReference type="SUPFAM" id="SSF100950">
    <property type="entry name" value="NagB/RpiA/CoA transferase-like"/>
    <property type="match status" value="2"/>
</dbReference>
<dbReference type="Gene3D" id="3.30.750.70">
    <property type="entry name" value="4-hydroxybutyrate coenzyme like domains"/>
    <property type="match status" value="1"/>
</dbReference>
<comment type="caution">
    <text evidence="6">The sequence shown here is derived from an EMBL/GenBank/DDBJ whole genome shotgun (WGS) entry which is preliminary data.</text>
</comment>
<dbReference type="PANTHER" id="PTHR43609">
    <property type="entry name" value="ACETYL-COA HYDROLASE"/>
    <property type="match status" value="1"/>
</dbReference>
<keyword evidence="6" id="KW-0378">Hydrolase</keyword>
<feature type="active site" description="5-glutamyl coenzyme A thioester intermediate" evidence="2">
    <location>
        <position position="291"/>
    </location>
</feature>
<dbReference type="Proteomes" id="UP000288623">
    <property type="component" value="Unassembled WGS sequence"/>
</dbReference>
<gene>
    <name evidence="6" type="ORF">QI30_14960</name>
</gene>